<dbReference type="Gramene" id="PAN29380">
    <property type="protein sequence ID" value="PAN29380"/>
    <property type="gene ID" value="PAHAL_5G222100"/>
</dbReference>
<feature type="compositionally biased region" description="Pro residues" evidence="1">
    <location>
        <begin position="39"/>
        <end position="59"/>
    </location>
</feature>
<reference evidence="2" key="1">
    <citation type="submission" date="2018-04" db="EMBL/GenBank/DDBJ databases">
        <title>WGS assembly of Panicum hallii.</title>
        <authorList>
            <person name="Lovell J."/>
            <person name="Jenkins J."/>
            <person name="Lowry D."/>
            <person name="Mamidi S."/>
            <person name="Sreedasyam A."/>
            <person name="Weng X."/>
            <person name="Barry K."/>
            <person name="Bonette J."/>
            <person name="Campitelli B."/>
            <person name="Daum C."/>
            <person name="Gordon S."/>
            <person name="Gould B."/>
            <person name="Lipzen A."/>
            <person name="Macqueen A."/>
            <person name="Palacio-Mejia J."/>
            <person name="Plott C."/>
            <person name="Shakirov E."/>
            <person name="Shu S."/>
            <person name="Yoshinaga Y."/>
            <person name="Zane M."/>
            <person name="Rokhsar D."/>
            <person name="Grimwood J."/>
            <person name="Schmutz J."/>
            <person name="Juenger T."/>
        </authorList>
    </citation>
    <scope>NUCLEOTIDE SEQUENCE [LARGE SCALE GENOMIC DNA]</scope>
    <source>
        <strain evidence="2">FIL2</strain>
    </source>
</reference>
<sequence>MKASDRCCAPPSTTRGRSLDRRPPPLRCSPPGAAAPARVFPPPPLSFPSPKPCRPPSSPPPVVGVQIWPPFRRIWVPPPRGCRRGAALPDSPAPPSVPSVLRSVSPAVAGACFRSRWPPPSPLEPRLQCQGVAVAPSGALSGAAPVLGGGICRPLVAGPVAGPRPPRWGRLLYRPDAAGAGGRRPFARLRRGRCWCIRGWIEILCR</sequence>
<dbReference type="EMBL" id="CM008050">
    <property type="protein sequence ID" value="PAN29380.1"/>
    <property type="molecule type" value="Genomic_DNA"/>
</dbReference>
<dbReference type="AlphaFoldDB" id="A0A2S3HTA6"/>
<accession>A0A2S3HTA6</accession>
<dbReference type="Proteomes" id="UP000243499">
    <property type="component" value="Chromosome 5"/>
</dbReference>
<feature type="region of interest" description="Disordered" evidence="1">
    <location>
        <begin position="1"/>
        <end position="59"/>
    </location>
</feature>
<evidence type="ECO:0000313" key="2">
    <source>
        <dbReference type="EMBL" id="PAN29380.1"/>
    </source>
</evidence>
<evidence type="ECO:0000256" key="1">
    <source>
        <dbReference type="SAM" id="MobiDB-lite"/>
    </source>
</evidence>
<gene>
    <name evidence="2" type="ORF">PAHAL_5G222100</name>
</gene>
<proteinExistence type="predicted"/>
<name>A0A2S3HTA6_9POAL</name>
<organism evidence="2">
    <name type="scientific">Panicum hallii</name>
    <dbReference type="NCBI Taxonomy" id="206008"/>
    <lineage>
        <taxon>Eukaryota</taxon>
        <taxon>Viridiplantae</taxon>
        <taxon>Streptophyta</taxon>
        <taxon>Embryophyta</taxon>
        <taxon>Tracheophyta</taxon>
        <taxon>Spermatophyta</taxon>
        <taxon>Magnoliopsida</taxon>
        <taxon>Liliopsida</taxon>
        <taxon>Poales</taxon>
        <taxon>Poaceae</taxon>
        <taxon>PACMAD clade</taxon>
        <taxon>Panicoideae</taxon>
        <taxon>Panicodae</taxon>
        <taxon>Paniceae</taxon>
        <taxon>Panicinae</taxon>
        <taxon>Panicum</taxon>
        <taxon>Panicum sect. Panicum</taxon>
    </lineage>
</organism>
<protein>
    <submittedName>
        <fullName evidence="2">Uncharacterized protein</fullName>
    </submittedName>
</protein>